<dbReference type="SUPFAM" id="SSF69349">
    <property type="entry name" value="Phage fibre proteins"/>
    <property type="match status" value="1"/>
</dbReference>
<organism evidence="6 7">
    <name type="scientific">Nannocystis pusilla</name>
    <dbReference type="NCBI Taxonomy" id="889268"/>
    <lineage>
        <taxon>Bacteria</taxon>
        <taxon>Pseudomonadati</taxon>
        <taxon>Myxococcota</taxon>
        <taxon>Polyangia</taxon>
        <taxon>Nannocystales</taxon>
        <taxon>Nannocystaceae</taxon>
        <taxon>Nannocystis</taxon>
    </lineage>
</organism>
<dbReference type="SUPFAM" id="SSF69255">
    <property type="entry name" value="gp5 N-terminal domain-like"/>
    <property type="match status" value="1"/>
</dbReference>
<keyword evidence="3" id="KW-0964">Secreted</keyword>
<dbReference type="AlphaFoldDB" id="A0A9X3F161"/>
<dbReference type="Gene3D" id="2.40.50.230">
    <property type="entry name" value="Gp5 N-terminal domain"/>
    <property type="match status" value="1"/>
</dbReference>
<comment type="subcellular location">
    <subcellularLocation>
        <location evidence="1">Secreted</location>
    </subcellularLocation>
</comment>
<accession>A0A9X3F161</accession>
<dbReference type="InterPro" id="IPR017847">
    <property type="entry name" value="T6SS_RhsGE_Vgr_subset"/>
</dbReference>
<dbReference type="EMBL" id="JAPNKE010000002">
    <property type="protein sequence ID" value="MCY1013385.1"/>
    <property type="molecule type" value="Genomic_DNA"/>
</dbReference>
<evidence type="ECO:0000259" key="4">
    <source>
        <dbReference type="Pfam" id="PF04717"/>
    </source>
</evidence>
<gene>
    <name evidence="6" type="primary">tssI</name>
    <name evidence="6" type="ORF">OV079_49240</name>
</gene>
<reference evidence="6" key="1">
    <citation type="submission" date="2022-11" db="EMBL/GenBank/DDBJ databases">
        <title>Minimal conservation of predation-associated metabolite biosynthetic gene clusters underscores biosynthetic potential of Myxococcota including descriptions for ten novel species: Archangium lansinium sp. nov., Myxococcus landrumus sp. nov., Nannocystis bai.</title>
        <authorList>
            <person name="Ahearne A."/>
            <person name="Stevens C."/>
            <person name="Phillips K."/>
        </authorList>
    </citation>
    <scope>NUCLEOTIDE SEQUENCE</scope>
    <source>
        <strain evidence="6">Na p29</strain>
    </source>
</reference>
<dbReference type="Pfam" id="PF22178">
    <property type="entry name" value="Gp5_trimer_C"/>
    <property type="match status" value="1"/>
</dbReference>
<dbReference type="InterPro" id="IPR054030">
    <property type="entry name" value="Gp5_Vgr_C"/>
</dbReference>
<dbReference type="NCBIfam" id="TIGR01646">
    <property type="entry name" value="vgr_GE"/>
    <property type="match status" value="1"/>
</dbReference>
<feature type="domain" description="Gp5/Type VI secretion system Vgr C-terminal trimerisation" evidence="5">
    <location>
        <begin position="265"/>
        <end position="372"/>
    </location>
</feature>
<dbReference type="Pfam" id="PF04717">
    <property type="entry name" value="Phage_base_V"/>
    <property type="match status" value="1"/>
</dbReference>
<dbReference type="PANTHER" id="PTHR32305:SF15">
    <property type="entry name" value="PROTEIN RHSA-RELATED"/>
    <property type="match status" value="1"/>
</dbReference>
<dbReference type="RefSeq" id="WP_267777272.1">
    <property type="nucleotide sequence ID" value="NZ_JAPNKE010000002.1"/>
</dbReference>
<evidence type="ECO:0000259" key="5">
    <source>
        <dbReference type="Pfam" id="PF22178"/>
    </source>
</evidence>
<dbReference type="InterPro" id="IPR006531">
    <property type="entry name" value="Gp5/Vgr_OB"/>
</dbReference>
<evidence type="ECO:0000313" key="6">
    <source>
        <dbReference type="EMBL" id="MCY1013385.1"/>
    </source>
</evidence>
<comment type="caution">
    <text evidence="6">The sequence shown here is derived from an EMBL/GenBank/DDBJ whole genome shotgun (WGS) entry which is preliminary data.</text>
</comment>
<evidence type="ECO:0000313" key="7">
    <source>
        <dbReference type="Proteomes" id="UP001150924"/>
    </source>
</evidence>
<evidence type="ECO:0000256" key="2">
    <source>
        <dbReference type="ARBA" id="ARBA00005558"/>
    </source>
</evidence>
<dbReference type="Proteomes" id="UP001150924">
    <property type="component" value="Unassembled WGS sequence"/>
</dbReference>
<dbReference type="Pfam" id="PF05954">
    <property type="entry name" value="Phage_GPD"/>
    <property type="match status" value="1"/>
</dbReference>
<dbReference type="PANTHER" id="PTHR32305">
    <property type="match status" value="1"/>
</dbReference>
<name>A0A9X3F161_9BACT</name>
<evidence type="ECO:0000256" key="3">
    <source>
        <dbReference type="ARBA" id="ARBA00022525"/>
    </source>
</evidence>
<dbReference type="InterPro" id="IPR050708">
    <property type="entry name" value="T6SS_VgrG/RHS"/>
</dbReference>
<dbReference type="InterPro" id="IPR037026">
    <property type="entry name" value="Vgr_OB-fold_dom_sf"/>
</dbReference>
<evidence type="ECO:0000256" key="1">
    <source>
        <dbReference type="ARBA" id="ARBA00004613"/>
    </source>
</evidence>
<dbReference type="NCBIfam" id="TIGR03361">
    <property type="entry name" value="VI_Rhs_Vgr"/>
    <property type="match status" value="1"/>
</dbReference>
<comment type="similarity">
    <text evidence="2">Belongs to the VgrG protein family.</text>
</comment>
<feature type="domain" description="Gp5/Type VI secretion system Vgr protein OB-fold" evidence="4">
    <location>
        <begin position="180"/>
        <end position="248"/>
    </location>
</feature>
<protein>
    <submittedName>
        <fullName evidence="6">Type VI secretion system tip protein TssI/VgrG</fullName>
    </submittedName>
</protein>
<dbReference type="GO" id="GO:0005576">
    <property type="term" value="C:extracellular region"/>
    <property type="evidence" value="ECO:0007669"/>
    <property type="project" value="UniProtKB-SubCell"/>
</dbReference>
<dbReference type="Gene3D" id="2.30.110.50">
    <property type="match status" value="1"/>
</dbReference>
<dbReference type="SUPFAM" id="SSF69279">
    <property type="entry name" value="Phage tail proteins"/>
    <property type="match status" value="1"/>
</dbReference>
<keyword evidence="7" id="KW-1185">Reference proteome</keyword>
<dbReference type="InterPro" id="IPR006533">
    <property type="entry name" value="T6SS_Vgr_RhsGE"/>
</dbReference>
<sequence length="524" mass="56569">MPLPDTASFDWQACLGTTAVTLRDWDWQTTEGVPVERSRDGQDIRGRARGHFEHDERRMHRDEGARRALLALDEHGVRRGCGRGESDVVEMLPGHVVALHGLERPDLDGEYLLVRVTHRGDAPDEEQRAPDAARSSRYTNTFECIPRTTPFRAQLAPPRPRVFGPHTAIVVGPAGEEIHTDEHGRIKVRFHWDRRSPPDDTASCWIRVAQVAAGAGWGGLFLPRVGMEVLVEFIDGDPDRPLVTGCVYNGLHRPPYPLPDQKTRSTLKSESTLGGGGFNELRFEDARGSEELFLHAQRDLNEVVLHDNARTVGRHQNFSIGADQHVSIGGNQAITVAGNRALIVEKGDATTTIAAGKCTTTIHGDRAVTVEAGDYTLAVQAGTYTATVQKDIKIESVASKVEVVGNDTVVLVSTASNIAVAAHNQAQIVAETESLTLQGHTDVALSSDTTRVEISAPNEVRLSSPQTVDISGATLRLTALEKIVLTVGASSVTIEPAGITVSSPKITSAAIGTHEICGAMIKLN</sequence>
<proteinExistence type="inferred from homology"/>